<comment type="similarity">
    <text evidence="1 7">Belongs to the cytochrome P450 family.</text>
</comment>
<evidence type="ECO:0000256" key="5">
    <source>
        <dbReference type="ARBA" id="ARBA00023004"/>
    </source>
</evidence>
<evidence type="ECO:0000256" key="1">
    <source>
        <dbReference type="ARBA" id="ARBA00010617"/>
    </source>
</evidence>
<keyword evidence="3 7" id="KW-0479">Metal-binding</keyword>
<accession>A0A9X2RLW8</accession>
<reference evidence="8" key="1">
    <citation type="submission" date="2022-06" db="EMBL/GenBank/DDBJ databases">
        <title>WGS of actinobacteria.</title>
        <authorList>
            <person name="Thawai C."/>
        </authorList>
    </citation>
    <scope>NUCLEOTIDE SEQUENCE</scope>
    <source>
        <strain evidence="8">AA8</strain>
    </source>
</reference>
<keyword evidence="6 7" id="KW-0503">Monooxygenase</keyword>
<dbReference type="FunFam" id="1.10.630.10:FF:000018">
    <property type="entry name" value="Cytochrome P450 monooxygenase"/>
    <property type="match status" value="1"/>
</dbReference>
<protein>
    <submittedName>
        <fullName evidence="8">Cytochrome P450</fullName>
    </submittedName>
</protein>
<organism evidence="8 9">
    <name type="scientific">Streptomyces telluris</name>
    <dbReference type="NCBI Taxonomy" id="2720021"/>
    <lineage>
        <taxon>Bacteria</taxon>
        <taxon>Bacillati</taxon>
        <taxon>Actinomycetota</taxon>
        <taxon>Actinomycetes</taxon>
        <taxon>Kitasatosporales</taxon>
        <taxon>Streptomycetaceae</taxon>
        <taxon>Streptomyces</taxon>
    </lineage>
</organism>
<dbReference type="GO" id="GO:0005506">
    <property type="term" value="F:iron ion binding"/>
    <property type="evidence" value="ECO:0007669"/>
    <property type="project" value="InterPro"/>
</dbReference>
<dbReference type="PRINTS" id="PR00359">
    <property type="entry name" value="BP450"/>
</dbReference>
<dbReference type="SUPFAM" id="SSF48264">
    <property type="entry name" value="Cytochrome P450"/>
    <property type="match status" value="1"/>
</dbReference>
<sequence>MSTLPDFQALAPVGKEFADFPDFVADPYPLYAHLREQGPVHRVPTEGAGDVWVILGYDAVRAALTNPGLSTDVRHSSRWSSDGGQAIGRNMLQTDPPQHTRLRALVAGEFTARRIEALRPRIQQVTDELLDRIAPLGAADLVASFALPLPIAVICELLGVPEADRESFHQWSQRMVFDPASPAGAEAAAAMAAFLTELLQSKERHPEEDLLSALVRAEDAEGRRLPLDELIGMAFLLLVAGHETTVNLLANGTYALLTHPEQLAALQSDPSLLEGAIEEMLRYEGPVTSAAYRWTRQAVEIAGRTIPAGEAVLVLLASASRDPGRFAEPDRFDIRRPRTPGGGHLAFGHGIHHCLGAPLARLEAAVALPALLGRLPDLKLDTDPAEASWRPGLIRGLSRLPVRYSPTR</sequence>
<evidence type="ECO:0000256" key="2">
    <source>
        <dbReference type="ARBA" id="ARBA00022617"/>
    </source>
</evidence>
<dbReference type="PANTHER" id="PTHR46696:SF1">
    <property type="entry name" value="CYTOCHROME P450 YJIB-RELATED"/>
    <property type="match status" value="1"/>
</dbReference>
<dbReference type="Gene3D" id="1.10.630.10">
    <property type="entry name" value="Cytochrome P450"/>
    <property type="match status" value="1"/>
</dbReference>
<keyword evidence="2 7" id="KW-0349">Heme</keyword>
<dbReference type="EMBL" id="JANIID010000013">
    <property type="protein sequence ID" value="MCQ8771327.1"/>
    <property type="molecule type" value="Genomic_DNA"/>
</dbReference>
<dbReference type="PANTHER" id="PTHR46696">
    <property type="entry name" value="P450, PUTATIVE (EUROFUNG)-RELATED"/>
    <property type="match status" value="1"/>
</dbReference>
<evidence type="ECO:0000256" key="3">
    <source>
        <dbReference type="ARBA" id="ARBA00022723"/>
    </source>
</evidence>
<dbReference type="InterPro" id="IPR017972">
    <property type="entry name" value="Cyt_P450_CS"/>
</dbReference>
<evidence type="ECO:0000256" key="7">
    <source>
        <dbReference type="RuleBase" id="RU000461"/>
    </source>
</evidence>
<dbReference type="CDD" id="cd11029">
    <property type="entry name" value="CYP107-like"/>
    <property type="match status" value="1"/>
</dbReference>
<keyword evidence="4 7" id="KW-0560">Oxidoreductase</keyword>
<dbReference type="PRINTS" id="PR00385">
    <property type="entry name" value="P450"/>
</dbReference>
<name>A0A9X2RLW8_9ACTN</name>
<comment type="caution">
    <text evidence="8">The sequence shown here is derived from an EMBL/GenBank/DDBJ whole genome shotgun (WGS) entry which is preliminary data.</text>
</comment>
<evidence type="ECO:0000256" key="4">
    <source>
        <dbReference type="ARBA" id="ARBA00023002"/>
    </source>
</evidence>
<keyword evidence="9" id="KW-1185">Reference proteome</keyword>
<dbReference type="RefSeq" id="WP_256790772.1">
    <property type="nucleotide sequence ID" value="NZ_JANIID010000013.1"/>
</dbReference>
<keyword evidence="5 7" id="KW-0408">Iron</keyword>
<evidence type="ECO:0000256" key="6">
    <source>
        <dbReference type="ARBA" id="ARBA00023033"/>
    </source>
</evidence>
<dbReference type="Pfam" id="PF00067">
    <property type="entry name" value="p450"/>
    <property type="match status" value="1"/>
</dbReference>
<dbReference type="InterPro" id="IPR002397">
    <property type="entry name" value="Cyt_P450_B"/>
</dbReference>
<gene>
    <name evidence="8" type="ORF">NQU55_16355</name>
</gene>
<dbReference type="InterPro" id="IPR001128">
    <property type="entry name" value="Cyt_P450"/>
</dbReference>
<proteinExistence type="inferred from homology"/>
<dbReference type="InterPro" id="IPR036396">
    <property type="entry name" value="Cyt_P450_sf"/>
</dbReference>
<dbReference type="GO" id="GO:0004497">
    <property type="term" value="F:monooxygenase activity"/>
    <property type="evidence" value="ECO:0007669"/>
    <property type="project" value="UniProtKB-KW"/>
</dbReference>
<evidence type="ECO:0000313" key="9">
    <source>
        <dbReference type="Proteomes" id="UP001142374"/>
    </source>
</evidence>
<dbReference type="GO" id="GO:0020037">
    <property type="term" value="F:heme binding"/>
    <property type="evidence" value="ECO:0007669"/>
    <property type="project" value="InterPro"/>
</dbReference>
<dbReference type="Proteomes" id="UP001142374">
    <property type="component" value="Unassembled WGS sequence"/>
</dbReference>
<dbReference type="PROSITE" id="PS00086">
    <property type="entry name" value="CYTOCHROME_P450"/>
    <property type="match status" value="1"/>
</dbReference>
<dbReference type="AlphaFoldDB" id="A0A9X2RLW8"/>
<evidence type="ECO:0000313" key="8">
    <source>
        <dbReference type="EMBL" id="MCQ8771327.1"/>
    </source>
</evidence>
<dbReference type="GO" id="GO:0016705">
    <property type="term" value="F:oxidoreductase activity, acting on paired donors, with incorporation or reduction of molecular oxygen"/>
    <property type="evidence" value="ECO:0007669"/>
    <property type="project" value="InterPro"/>
</dbReference>